<feature type="transmembrane region" description="Helical" evidence="1">
    <location>
        <begin position="100"/>
        <end position="128"/>
    </location>
</feature>
<dbReference type="AlphaFoldDB" id="A0A9W6B0Q0"/>
<accession>A0A9W6B0Q0</accession>
<organism evidence="2 3">
    <name type="scientific">Philodulcilactobacillus myokoensis</name>
    <dbReference type="NCBI Taxonomy" id="2929573"/>
    <lineage>
        <taxon>Bacteria</taxon>
        <taxon>Bacillati</taxon>
        <taxon>Bacillota</taxon>
        <taxon>Bacilli</taxon>
        <taxon>Lactobacillales</taxon>
        <taxon>Lactobacillaceae</taxon>
        <taxon>Philodulcilactobacillus</taxon>
    </lineage>
</organism>
<feature type="transmembrane region" description="Helical" evidence="1">
    <location>
        <begin position="216"/>
        <end position="234"/>
    </location>
</feature>
<evidence type="ECO:0000313" key="2">
    <source>
        <dbReference type="EMBL" id="GLB46303.1"/>
    </source>
</evidence>
<name>A0A9W6B0Q0_9LACO</name>
<keyword evidence="3" id="KW-1185">Reference proteome</keyword>
<dbReference type="Proteomes" id="UP001144204">
    <property type="component" value="Unassembled WGS sequence"/>
</dbReference>
<comment type="caution">
    <text evidence="2">The sequence shown here is derived from an EMBL/GenBank/DDBJ whole genome shotgun (WGS) entry which is preliminary data.</text>
</comment>
<sequence length="247" mass="28289">MINKMKALMKFDIAATLDNKVVFIYTIIFPIGYFYFMEWKQIFGHNSYSNYDLISMLIPFIGYVVLINVLNNVIGVTYARRESGFLKMYSFIVQSKLMIILSPLILYYLITLFETICFSIIVMLSLHLIDLETILLTFLIVSIIYLPTYGILNIVLMMRFNHQLMSIVSGMTLLIALFAYTFTPTNRIFQWLLLIDPIQLLGNVCTILTSKVNLTMIVPALVVIIIDCLIGLSVSKMMPIKSASVRN</sequence>
<feature type="transmembrane region" description="Helical" evidence="1">
    <location>
        <begin position="164"/>
        <end position="182"/>
    </location>
</feature>
<protein>
    <submittedName>
        <fullName evidence="2">Uncharacterized protein</fullName>
    </submittedName>
</protein>
<evidence type="ECO:0000313" key="3">
    <source>
        <dbReference type="Proteomes" id="UP001144204"/>
    </source>
</evidence>
<gene>
    <name evidence="2" type="ORF">WR164_02820</name>
</gene>
<feature type="transmembrane region" description="Helical" evidence="1">
    <location>
        <begin position="134"/>
        <end position="152"/>
    </location>
</feature>
<keyword evidence="1" id="KW-1133">Transmembrane helix</keyword>
<reference evidence="2" key="2">
    <citation type="journal article" date="2023" name="PLoS ONE">
        <title>Philodulcilactobacillus myokoensis gen. nov., sp. nov., a fructophilic, acidophilic, and agar-phobic lactic acid bacterium isolated from fermented vegetable extracts.</title>
        <authorList>
            <person name="Kouya T."/>
            <person name="Ishiyama Y."/>
            <person name="Ohashi S."/>
            <person name="Kumakubo R."/>
            <person name="Yamazaki T."/>
            <person name="Otaki T."/>
        </authorList>
    </citation>
    <scope>NUCLEOTIDE SEQUENCE</scope>
    <source>
        <strain evidence="2">WR16-4</strain>
    </source>
</reference>
<feature type="transmembrane region" description="Helical" evidence="1">
    <location>
        <begin position="21"/>
        <end position="37"/>
    </location>
</feature>
<evidence type="ECO:0000256" key="1">
    <source>
        <dbReference type="SAM" id="Phobius"/>
    </source>
</evidence>
<reference evidence="2" key="1">
    <citation type="submission" date="2022-07" db="EMBL/GenBank/DDBJ databases">
        <authorList>
            <person name="Kouya T."/>
            <person name="Ishiyama Y."/>
        </authorList>
    </citation>
    <scope>NUCLEOTIDE SEQUENCE</scope>
    <source>
        <strain evidence="2">WR16-4</strain>
    </source>
</reference>
<dbReference type="EMBL" id="BRPL01000002">
    <property type="protein sequence ID" value="GLB46303.1"/>
    <property type="molecule type" value="Genomic_DNA"/>
</dbReference>
<keyword evidence="1" id="KW-0472">Membrane</keyword>
<feature type="transmembrane region" description="Helical" evidence="1">
    <location>
        <begin position="57"/>
        <end position="79"/>
    </location>
</feature>
<proteinExistence type="predicted"/>
<keyword evidence="1" id="KW-0812">Transmembrane</keyword>